<evidence type="ECO:0000313" key="2">
    <source>
        <dbReference type="EMBL" id="TSE21822.1"/>
    </source>
</evidence>
<evidence type="ECO:0000313" key="4">
    <source>
        <dbReference type="Proteomes" id="UP000315577"/>
    </source>
</evidence>
<dbReference type="InterPro" id="IPR046150">
    <property type="entry name" value="DUF6152"/>
</dbReference>
<sequence>MQRRDLMRSGAALGLGLGGWYPAALAHHGWSSFDQTRPLYLEGRAVAVRWRNPHAEVTLELAQPLRLPADLAQRPVPAQMAPVDGPALLARAVLPTRRDAHWQIELAPLGRMALWQVPQIQPGTALAVVGFTFSEEKGDALLRAEYLFLGDKTYGLRSSPA</sequence>
<reference evidence="1 3" key="1">
    <citation type="submission" date="2019-03" db="EMBL/GenBank/DDBJ databases">
        <title>Genomic Encyclopedia of Type Strains, Phase IV (KMG-IV): sequencing the most valuable type-strain genomes for metagenomic binning, comparative biology and taxonomic classification.</title>
        <authorList>
            <person name="Goeker M."/>
        </authorList>
    </citation>
    <scope>NUCLEOTIDE SEQUENCE [LARGE SCALE GENOMIC DNA]</scope>
    <source>
        <strain evidence="1 3">DSM 12034</strain>
    </source>
</reference>
<dbReference type="EMBL" id="VJNC01000009">
    <property type="protein sequence ID" value="TSE21822.1"/>
    <property type="molecule type" value="Genomic_DNA"/>
</dbReference>
<dbReference type="AlphaFoldDB" id="A0A4R3LE61"/>
<accession>A0A4R3LE61</accession>
<evidence type="ECO:0000313" key="1">
    <source>
        <dbReference type="EMBL" id="TCS98313.1"/>
    </source>
</evidence>
<proteinExistence type="predicted"/>
<reference evidence="2 4" key="2">
    <citation type="submission" date="2019-07" db="EMBL/GenBank/DDBJ databases">
        <title>Tepidimonas ignava SPS-1037 draft genome.</title>
        <authorList>
            <person name="Da Costa M.S."/>
            <person name="Froufe H.J.C."/>
            <person name="Egas C."/>
            <person name="Albuquerque L."/>
        </authorList>
    </citation>
    <scope>NUCLEOTIDE SEQUENCE [LARGE SCALE GENOMIC DNA]</scope>
    <source>
        <strain evidence="2 4">SPS-1037</strain>
    </source>
</reference>
<dbReference type="Proteomes" id="UP000295536">
    <property type="component" value="Unassembled WGS sequence"/>
</dbReference>
<name>A0A4R3LE61_9BURK</name>
<keyword evidence="4" id="KW-1185">Reference proteome</keyword>
<evidence type="ECO:0000313" key="3">
    <source>
        <dbReference type="Proteomes" id="UP000295536"/>
    </source>
</evidence>
<gene>
    <name evidence="1" type="ORF">EDC36_10569</name>
    <name evidence="2" type="ORF">Tigna_01549</name>
</gene>
<dbReference type="RefSeq" id="WP_132962193.1">
    <property type="nucleotide sequence ID" value="NZ_JBKBMZ010000004.1"/>
</dbReference>
<dbReference type="EMBL" id="SMAH01000005">
    <property type="protein sequence ID" value="TCS98313.1"/>
    <property type="molecule type" value="Genomic_DNA"/>
</dbReference>
<comment type="caution">
    <text evidence="1">The sequence shown here is derived from an EMBL/GenBank/DDBJ whole genome shotgun (WGS) entry which is preliminary data.</text>
</comment>
<protein>
    <submittedName>
        <fullName evidence="1">Uncharacterized protein</fullName>
    </submittedName>
</protein>
<organism evidence="1 3">
    <name type="scientific">Tepidimonas ignava</name>
    <dbReference type="NCBI Taxonomy" id="114249"/>
    <lineage>
        <taxon>Bacteria</taxon>
        <taxon>Pseudomonadati</taxon>
        <taxon>Pseudomonadota</taxon>
        <taxon>Betaproteobacteria</taxon>
        <taxon>Burkholderiales</taxon>
        <taxon>Tepidimonas</taxon>
    </lineage>
</organism>
<dbReference type="OrthoDB" id="513141at2"/>
<dbReference type="Pfam" id="PF19649">
    <property type="entry name" value="DUF6152"/>
    <property type="match status" value="1"/>
</dbReference>
<dbReference type="Proteomes" id="UP000315577">
    <property type="component" value="Unassembled WGS sequence"/>
</dbReference>